<dbReference type="InterPro" id="IPR008979">
    <property type="entry name" value="Galactose-bd-like_sf"/>
</dbReference>
<dbReference type="OrthoDB" id="5761316at2"/>
<protein>
    <submittedName>
        <fullName evidence="3">Putative secreted protein with PEP-CTERM sorting signal</fullName>
    </submittedName>
</protein>
<dbReference type="Gene3D" id="2.60.120.260">
    <property type="entry name" value="Galactose-binding domain-like"/>
    <property type="match status" value="1"/>
</dbReference>
<comment type="caution">
    <text evidence="3">The sequence shown here is derived from an EMBL/GenBank/DDBJ whole genome shotgun (WGS) entry which is preliminary data.</text>
</comment>
<dbReference type="EMBL" id="RSDW01000001">
    <property type="protein sequence ID" value="RSL14645.1"/>
    <property type="molecule type" value="Genomic_DNA"/>
</dbReference>
<name>A0A3R9NU49_9BACT</name>
<keyword evidence="1" id="KW-0732">Signal</keyword>
<organism evidence="3 4">
    <name type="scientific">Edaphobacter aggregans</name>
    <dbReference type="NCBI Taxonomy" id="570835"/>
    <lineage>
        <taxon>Bacteria</taxon>
        <taxon>Pseudomonadati</taxon>
        <taxon>Acidobacteriota</taxon>
        <taxon>Terriglobia</taxon>
        <taxon>Terriglobales</taxon>
        <taxon>Acidobacteriaceae</taxon>
        <taxon>Edaphobacter</taxon>
    </lineage>
</organism>
<dbReference type="NCBIfam" id="TIGR02595">
    <property type="entry name" value="PEP_CTERM"/>
    <property type="match status" value="1"/>
</dbReference>
<keyword evidence="4" id="KW-1185">Reference proteome</keyword>
<evidence type="ECO:0000313" key="4">
    <source>
        <dbReference type="Proteomes" id="UP000269669"/>
    </source>
</evidence>
<dbReference type="Pfam" id="PF07589">
    <property type="entry name" value="PEP-CTERM"/>
    <property type="match status" value="1"/>
</dbReference>
<sequence>MIVNLSKWITASLLAVALLTSNPAHADSICTGIAGNLVANCGFENGSSAGPNSSTTPVGWTVTNPFTYEQVVNSASLVNSGSYAYRFGNFESQGAATIAQTITDIAGDDYTFSFFLLNEAGGESPNVQVQAFWDSTSGTPLLSLTNTAQPSSYTKYSFTVLGTGSDTITFSAYNDPAEFYLDDVSVVDAGPSVPPTPSAVPEPSSLALLVTGILGAAGTIRRRLVA</sequence>
<evidence type="ECO:0000259" key="2">
    <source>
        <dbReference type="Pfam" id="PF07589"/>
    </source>
</evidence>
<feature type="chain" id="PRO_5018685505" evidence="1">
    <location>
        <begin position="27"/>
        <end position="226"/>
    </location>
</feature>
<evidence type="ECO:0000313" key="3">
    <source>
        <dbReference type="EMBL" id="RSL14645.1"/>
    </source>
</evidence>
<accession>A0A3R9NU49</accession>
<dbReference type="InterPro" id="IPR013424">
    <property type="entry name" value="Ice-binding_C"/>
</dbReference>
<reference evidence="3 4" key="1">
    <citation type="submission" date="2018-12" db="EMBL/GenBank/DDBJ databases">
        <title>Sequencing of bacterial isolates from soil warming experiment in Harvard Forest, Massachusetts, USA.</title>
        <authorList>
            <person name="Deangelis K."/>
        </authorList>
    </citation>
    <scope>NUCLEOTIDE SEQUENCE [LARGE SCALE GENOMIC DNA]</scope>
    <source>
        <strain evidence="3 4">EB153</strain>
    </source>
</reference>
<gene>
    <name evidence="3" type="ORF">EDE15_0098</name>
</gene>
<dbReference type="SUPFAM" id="SSF49785">
    <property type="entry name" value="Galactose-binding domain-like"/>
    <property type="match status" value="1"/>
</dbReference>
<feature type="signal peptide" evidence="1">
    <location>
        <begin position="1"/>
        <end position="26"/>
    </location>
</feature>
<dbReference type="RefSeq" id="WP_125483481.1">
    <property type="nucleotide sequence ID" value="NZ_RSDW01000001.1"/>
</dbReference>
<proteinExistence type="predicted"/>
<dbReference type="Proteomes" id="UP000269669">
    <property type="component" value="Unassembled WGS sequence"/>
</dbReference>
<feature type="domain" description="Ice-binding protein C-terminal" evidence="2">
    <location>
        <begin position="199"/>
        <end position="222"/>
    </location>
</feature>
<dbReference type="AlphaFoldDB" id="A0A3R9NU49"/>
<evidence type="ECO:0000256" key="1">
    <source>
        <dbReference type="SAM" id="SignalP"/>
    </source>
</evidence>